<proteinExistence type="predicted"/>
<evidence type="ECO:0000256" key="1">
    <source>
        <dbReference type="SAM" id="MobiDB-lite"/>
    </source>
</evidence>
<dbReference type="EMBL" id="WJIE01000006">
    <property type="protein sequence ID" value="MRG94451.1"/>
    <property type="molecule type" value="Genomic_DNA"/>
</dbReference>
<feature type="transmembrane region" description="Helical" evidence="2">
    <location>
        <begin position="6"/>
        <end position="26"/>
    </location>
</feature>
<dbReference type="RefSeq" id="WP_153821306.1">
    <property type="nucleotide sequence ID" value="NZ_WJIE01000006.1"/>
</dbReference>
<evidence type="ECO:0000313" key="3">
    <source>
        <dbReference type="EMBL" id="MRG94451.1"/>
    </source>
</evidence>
<evidence type="ECO:0008006" key="5">
    <source>
        <dbReference type="Google" id="ProtNLM"/>
    </source>
</evidence>
<dbReference type="AlphaFoldDB" id="A0A6N7Q0I0"/>
<dbReference type="NCBIfam" id="NF041620">
    <property type="entry name" value="MXAN_5187_fam"/>
    <property type="match status" value="1"/>
</dbReference>
<feature type="compositionally biased region" description="Low complexity" evidence="1">
    <location>
        <begin position="445"/>
        <end position="458"/>
    </location>
</feature>
<reference evidence="3 4" key="1">
    <citation type="submission" date="2019-10" db="EMBL/GenBank/DDBJ databases">
        <title>A soil myxobacterium in the family Polyangiaceae.</title>
        <authorList>
            <person name="Li Y."/>
            <person name="Wang J."/>
        </authorList>
    </citation>
    <scope>NUCLEOTIDE SEQUENCE [LARGE SCALE GENOMIC DNA]</scope>
    <source>
        <strain evidence="3 4">DSM 14734</strain>
    </source>
</reference>
<keyword evidence="2" id="KW-0812">Transmembrane</keyword>
<name>A0A6N7Q0I0_9BACT</name>
<feature type="compositionally biased region" description="Low complexity" evidence="1">
    <location>
        <begin position="467"/>
        <end position="478"/>
    </location>
</feature>
<feature type="transmembrane region" description="Helical" evidence="2">
    <location>
        <begin position="304"/>
        <end position="326"/>
    </location>
</feature>
<keyword evidence="4" id="KW-1185">Reference proteome</keyword>
<sequence length="555" mass="58784">MILSRFWYVALAILLGVAAFTLMLAAQMYNRAGLRAMSDSLAADSSAVGWYLKDDARNRSSALIPMALSPELRTQLGKATGEGKIPREVISEAQKALKKLASEVPPDLAFDALRAVDANGRVIAAVGVVNDLPIEEGDLGGYPVVADALHGWIRDDAWVSKGRIYRVVTRPVEAEVNGEPVGAVVGIKIVDDRFAQGVSKRTGAAVGFYADGARVASWAPEGFDKANLDQITQDLKQLDTNEDYKEKGRSEPRVIGEHLGVVYARMPGEAWDLGAGYAVGRLAVSVSTPLDFLNKADDTDKKNVSLIFVIAAIVLLAAAGMVFSYLEHTQPMATFGKEAIRMAKGEVDVLAPSKFRGAYKKIASDINDGIDKIAAKGGAPRRAADLEQVLGPIPAAPTMSAFAVPGPGETSSQAITVPGAAAAPAPKPLPKALPKPKPRPGSTTADPVESVPEPESAAAPPPPPLPKAAAADAAPAAADEGEVDELTEWQKVYEEFVAMKQQCGEQTAGMTFEKFKSTLQRNKDALVQRHGVTRVKFTVYAKEGKAALKASPVTK</sequence>
<keyword evidence="2" id="KW-0472">Membrane</keyword>
<organism evidence="3 4">
    <name type="scientific">Polyangium spumosum</name>
    <dbReference type="NCBI Taxonomy" id="889282"/>
    <lineage>
        <taxon>Bacteria</taxon>
        <taxon>Pseudomonadati</taxon>
        <taxon>Myxococcota</taxon>
        <taxon>Polyangia</taxon>
        <taxon>Polyangiales</taxon>
        <taxon>Polyangiaceae</taxon>
        <taxon>Polyangium</taxon>
    </lineage>
</organism>
<dbReference type="OrthoDB" id="5488206at2"/>
<dbReference type="NCBIfam" id="NF041621">
    <property type="entry name" value="MXAN_5187_C_dom"/>
    <property type="match status" value="1"/>
</dbReference>
<dbReference type="Proteomes" id="UP000440224">
    <property type="component" value="Unassembled WGS sequence"/>
</dbReference>
<keyword evidence="2" id="KW-1133">Transmembrane helix</keyword>
<evidence type="ECO:0000313" key="4">
    <source>
        <dbReference type="Proteomes" id="UP000440224"/>
    </source>
</evidence>
<protein>
    <recommendedName>
        <fullName evidence="5">Double Cache domain-containing protein</fullName>
    </recommendedName>
</protein>
<feature type="region of interest" description="Disordered" evidence="1">
    <location>
        <begin position="421"/>
        <end position="483"/>
    </location>
</feature>
<gene>
    <name evidence="3" type="ORF">GF068_21380</name>
</gene>
<comment type="caution">
    <text evidence="3">The sequence shown here is derived from an EMBL/GenBank/DDBJ whole genome shotgun (WGS) entry which is preliminary data.</text>
</comment>
<dbReference type="InterPro" id="IPR048134">
    <property type="entry name" value="MXAN_5187-like"/>
</dbReference>
<accession>A0A6N7Q0I0</accession>
<feature type="compositionally biased region" description="Pro residues" evidence="1">
    <location>
        <begin position="425"/>
        <end position="435"/>
    </location>
</feature>
<evidence type="ECO:0000256" key="2">
    <source>
        <dbReference type="SAM" id="Phobius"/>
    </source>
</evidence>